<gene>
    <name evidence="4" type="ORF">PCHDK_000492100</name>
</gene>
<evidence type="ECO:0000313" key="4">
    <source>
        <dbReference type="EMBL" id="SCL83093.1"/>
    </source>
</evidence>
<proteinExistence type="predicted"/>
<reference evidence="4 5" key="1">
    <citation type="submission" date="2016-08" db="EMBL/GenBank/DDBJ databases">
        <authorList>
            <consortium name="Pathogen Informatics"/>
        </authorList>
    </citation>
    <scope>NUCLEOTIDE SEQUENCE [LARGE SCALE GENOMIC DNA]</scope>
    <source>
        <strain evidence="4 5">DK</strain>
    </source>
</reference>
<sequence length="267" mass="31536">MNTVKMRANILNFVFFSIIICSFEYAENELYFMNERNIYLERNIINLINNRILADADNQFDLYDFYQSASSIANQFSDCDHDEEMIRLRNIIDSHIRKHKENNTLLNLNNADKKTKKLIYELQKELEETKKEIDNIRINELAIQPMQDKRVIKRDGNISVSEHEDFKQLENSENILETEYDNFEYEYNEIISSNSYKKLKIDKKINRLCRNVIKRSILLIASCFMAIPAGGQLVLLLLIPNAVSIVYNCQKFVKLCFKSFNFDKAPR</sequence>
<dbReference type="InterPro" id="IPR006484">
    <property type="entry name" value="PYST_B"/>
</dbReference>
<keyword evidence="2" id="KW-0472">Membrane</keyword>
<feature type="transmembrane region" description="Helical" evidence="2">
    <location>
        <begin position="217"/>
        <end position="239"/>
    </location>
</feature>
<evidence type="ECO:0000256" key="2">
    <source>
        <dbReference type="SAM" id="Phobius"/>
    </source>
</evidence>
<evidence type="ECO:0000313" key="5">
    <source>
        <dbReference type="Proteomes" id="UP000195879"/>
    </source>
</evidence>
<dbReference type="NCBIfam" id="TIGR01597">
    <property type="entry name" value="PYST-B"/>
    <property type="match status" value="1"/>
</dbReference>
<feature type="signal peptide" evidence="3">
    <location>
        <begin position="1"/>
        <end position="26"/>
    </location>
</feature>
<evidence type="ECO:0000256" key="1">
    <source>
        <dbReference type="SAM" id="Coils"/>
    </source>
</evidence>
<keyword evidence="2" id="KW-0812">Transmembrane</keyword>
<accession>A0A1D3L6Y6</accession>
<keyword evidence="3" id="KW-0732">Signal</keyword>
<organism evidence="4 5">
    <name type="scientific">Plasmodium chabaudi adami</name>
    <dbReference type="NCBI Taxonomy" id="5826"/>
    <lineage>
        <taxon>Eukaryota</taxon>
        <taxon>Sar</taxon>
        <taxon>Alveolata</taxon>
        <taxon>Apicomplexa</taxon>
        <taxon>Aconoidasida</taxon>
        <taxon>Haemosporida</taxon>
        <taxon>Plasmodiidae</taxon>
        <taxon>Plasmodium</taxon>
        <taxon>Plasmodium (Vinckeia)</taxon>
    </lineage>
</organism>
<protein>
    <submittedName>
        <fullName evidence="4">Fam-b protein</fullName>
    </submittedName>
</protein>
<name>A0A1D3L6Y6_PLACE</name>
<keyword evidence="1" id="KW-0175">Coiled coil</keyword>
<evidence type="ECO:0000256" key="3">
    <source>
        <dbReference type="SAM" id="SignalP"/>
    </source>
</evidence>
<keyword evidence="2" id="KW-1133">Transmembrane helix</keyword>
<feature type="coiled-coil region" evidence="1">
    <location>
        <begin position="112"/>
        <end position="139"/>
    </location>
</feature>
<dbReference type="AlphaFoldDB" id="A0A1D3L6Y6"/>
<dbReference type="Pfam" id="PF09592">
    <property type="entry name" value="DUF2031"/>
    <property type="match status" value="1"/>
</dbReference>
<dbReference type="Proteomes" id="UP000195879">
    <property type="component" value="Unassembled WGS sequence"/>
</dbReference>
<dbReference type="EMBL" id="FMIO01000018">
    <property type="protein sequence ID" value="SCL83093.1"/>
    <property type="molecule type" value="Genomic_DNA"/>
</dbReference>
<feature type="chain" id="PRO_5008917274" evidence="3">
    <location>
        <begin position="27"/>
        <end position="267"/>
    </location>
</feature>